<dbReference type="Proteomes" id="UP000038040">
    <property type="component" value="Unplaced"/>
</dbReference>
<dbReference type="Proteomes" id="UP000274756">
    <property type="component" value="Unassembled WGS sequence"/>
</dbReference>
<dbReference type="WBParaSite" id="DME_0000447101-mRNA-1">
    <property type="protein sequence ID" value="DME_0000447101-mRNA-1"/>
    <property type="gene ID" value="DME_0000447101"/>
</dbReference>
<accession>A0A0N4UBA2</accession>
<evidence type="ECO:0000313" key="1">
    <source>
        <dbReference type="EMBL" id="VDN58381.1"/>
    </source>
</evidence>
<gene>
    <name evidence="1" type="ORF">DME_LOCUS8354</name>
</gene>
<dbReference type="AlphaFoldDB" id="A0A0N4UBA2"/>
<dbReference type="EMBL" id="UYYG01001167">
    <property type="protein sequence ID" value="VDN58381.1"/>
    <property type="molecule type" value="Genomic_DNA"/>
</dbReference>
<name>A0A0N4UBA2_DRAME</name>
<proteinExistence type="predicted"/>
<evidence type="ECO:0000313" key="4">
    <source>
        <dbReference type="WBParaSite" id="DME_0000447101-mRNA-1"/>
    </source>
</evidence>
<evidence type="ECO:0000313" key="3">
    <source>
        <dbReference type="Proteomes" id="UP000274756"/>
    </source>
</evidence>
<evidence type="ECO:0000313" key="2">
    <source>
        <dbReference type="Proteomes" id="UP000038040"/>
    </source>
</evidence>
<reference evidence="4" key="1">
    <citation type="submission" date="2017-02" db="UniProtKB">
        <authorList>
            <consortium name="WormBaseParasite"/>
        </authorList>
    </citation>
    <scope>IDENTIFICATION</scope>
</reference>
<keyword evidence="3" id="KW-1185">Reference proteome</keyword>
<protein>
    <submittedName>
        <fullName evidence="4">Secreted protein</fullName>
    </submittedName>
</protein>
<reference evidence="1 3" key="2">
    <citation type="submission" date="2018-11" db="EMBL/GenBank/DDBJ databases">
        <authorList>
            <consortium name="Pathogen Informatics"/>
        </authorList>
    </citation>
    <scope>NUCLEOTIDE SEQUENCE [LARGE SCALE GENOMIC DNA]</scope>
</reference>
<organism evidence="2 4">
    <name type="scientific">Dracunculus medinensis</name>
    <name type="common">Guinea worm</name>
    <dbReference type="NCBI Taxonomy" id="318479"/>
    <lineage>
        <taxon>Eukaryota</taxon>
        <taxon>Metazoa</taxon>
        <taxon>Ecdysozoa</taxon>
        <taxon>Nematoda</taxon>
        <taxon>Chromadorea</taxon>
        <taxon>Rhabditida</taxon>
        <taxon>Spirurina</taxon>
        <taxon>Dracunculoidea</taxon>
        <taxon>Dracunculidae</taxon>
        <taxon>Dracunculus</taxon>
    </lineage>
</organism>
<dbReference type="OrthoDB" id="5859179at2759"/>
<sequence>HYRCAPKVRSLVTIGALLVLAAALATLIFTLPLCIATCASCLNAKKANKNAKRVYTESQNQPSKDQQMQTLSYNPYAYWPYYGRS</sequence>